<dbReference type="Proteomes" id="UP000663499">
    <property type="component" value="Chromosome"/>
</dbReference>
<proteinExistence type="predicted"/>
<dbReference type="KEGG" id="alka:J0B03_09180"/>
<protein>
    <recommendedName>
        <fullName evidence="1">DRTGG domain-containing protein</fullName>
    </recommendedName>
</protein>
<gene>
    <name evidence="2" type="ORF">J0B03_09180</name>
</gene>
<feature type="domain" description="DRTGG" evidence="1">
    <location>
        <begin position="5"/>
        <end position="100"/>
    </location>
</feature>
<evidence type="ECO:0000313" key="2">
    <source>
        <dbReference type="EMBL" id="QSX07973.1"/>
    </source>
</evidence>
<dbReference type="InterPro" id="IPR010766">
    <property type="entry name" value="DRTGG"/>
</dbReference>
<dbReference type="Pfam" id="PF07085">
    <property type="entry name" value="DRTGG"/>
    <property type="match status" value="1"/>
</dbReference>
<organism evidence="2 3">
    <name type="scientific">Alkalibacter rhizosphaerae</name>
    <dbReference type="NCBI Taxonomy" id="2815577"/>
    <lineage>
        <taxon>Bacteria</taxon>
        <taxon>Bacillati</taxon>
        <taxon>Bacillota</taxon>
        <taxon>Clostridia</taxon>
        <taxon>Eubacteriales</taxon>
        <taxon>Eubacteriaceae</taxon>
        <taxon>Alkalibacter</taxon>
    </lineage>
</organism>
<accession>A0A975AHG0</accession>
<sequence>MKLLEIKEFIDAKVLCGEEHLKREVAYACACDLMSEVLRLADKDMVLITGLTNIHVLKTAEMANIRTLIFVWGKLPDDTLVQEAKELDMVVLSTELPMYECCGILYKKGLGEPLEP</sequence>
<dbReference type="RefSeq" id="WP_207299315.1">
    <property type="nucleotide sequence ID" value="NZ_CP071444.1"/>
</dbReference>
<dbReference type="SUPFAM" id="SSF75138">
    <property type="entry name" value="HprK N-terminal domain-like"/>
    <property type="match status" value="1"/>
</dbReference>
<evidence type="ECO:0000259" key="1">
    <source>
        <dbReference type="Pfam" id="PF07085"/>
    </source>
</evidence>
<dbReference type="AlphaFoldDB" id="A0A975AHG0"/>
<dbReference type="Gene3D" id="3.40.1390.20">
    <property type="entry name" value="HprK N-terminal domain-like"/>
    <property type="match status" value="1"/>
</dbReference>
<keyword evidence="3" id="KW-1185">Reference proteome</keyword>
<reference evidence="2" key="1">
    <citation type="submission" date="2021-03" db="EMBL/GenBank/DDBJ databases">
        <title>Alkalibacter marinus sp. nov., isolated from tidal flat sediment.</title>
        <authorList>
            <person name="Namirimu T."/>
            <person name="Yang J.-A."/>
            <person name="Yang S.-H."/>
            <person name="Kim Y.-J."/>
            <person name="Kwon K.K."/>
        </authorList>
    </citation>
    <scope>NUCLEOTIDE SEQUENCE</scope>
    <source>
        <strain evidence="2">ES005</strain>
    </source>
</reference>
<evidence type="ECO:0000313" key="3">
    <source>
        <dbReference type="Proteomes" id="UP000663499"/>
    </source>
</evidence>
<name>A0A975AHG0_9FIRM</name>
<dbReference type="InterPro" id="IPR028979">
    <property type="entry name" value="Ser_kin/Pase_Hpr-like_N_sf"/>
</dbReference>
<dbReference type="EMBL" id="CP071444">
    <property type="protein sequence ID" value="QSX07973.1"/>
    <property type="molecule type" value="Genomic_DNA"/>
</dbReference>